<proteinExistence type="predicted"/>
<evidence type="ECO:0000256" key="1">
    <source>
        <dbReference type="SAM" id="SignalP"/>
    </source>
</evidence>
<comment type="caution">
    <text evidence="2">The sequence shown here is derived from an EMBL/GenBank/DDBJ whole genome shotgun (WGS) entry which is preliminary data.</text>
</comment>
<dbReference type="RefSeq" id="WP_045071313.1">
    <property type="nucleotide sequence ID" value="NZ_JADQAT010000046.1"/>
</dbReference>
<evidence type="ECO:0000313" key="3">
    <source>
        <dbReference type="Proteomes" id="UP000240410"/>
    </source>
</evidence>
<gene>
    <name evidence="2" type="ORF">CTM89_18075</name>
</gene>
<accession>A0A0D8MLL6</accession>
<organism evidence="2 3">
    <name type="scientific">Photobacterium leiognathi</name>
    <dbReference type="NCBI Taxonomy" id="553611"/>
    <lineage>
        <taxon>Bacteria</taxon>
        <taxon>Pseudomonadati</taxon>
        <taxon>Pseudomonadota</taxon>
        <taxon>Gammaproteobacteria</taxon>
        <taxon>Vibrionales</taxon>
        <taxon>Vibrionaceae</taxon>
        <taxon>Photobacterium</taxon>
    </lineage>
</organism>
<dbReference type="AlphaFoldDB" id="A0A0D8MLL6"/>
<dbReference type="Proteomes" id="UP000240410">
    <property type="component" value="Unassembled WGS sequence"/>
</dbReference>
<evidence type="ECO:0000313" key="2">
    <source>
        <dbReference type="EMBL" id="PSV87254.1"/>
    </source>
</evidence>
<dbReference type="STRING" id="553611.GCA_001557755_01565"/>
<sequence>MKTVFKTSILAAFIFFFNSMALAKDGDFKGNVSFDTMNENQVLSYRYMEGKTAERSHSGVVFEHNAAALSFEEKLLSAADK</sequence>
<name>A0A0D8MLL6_PHOLE</name>
<feature type="signal peptide" evidence="1">
    <location>
        <begin position="1"/>
        <end position="23"/>
    </location>
</feature>
<protein>
    <submittedName>
        <fullName evidence="2">Uncharacterized protein</fullName>
    </submittedName>
</protein>
<dbReference type="OrthoDB" id="5829294at2"/>
<dbReference type="EMBL" id="PYOJ01000031">
    <property type="protein sequence ID" value="PSV87254.1"/>
    <property type="molecule type" value="Genomic_DNA"/>
</dbReference>
<keyword evidence="1" id="KW-0732">Signal</keyword>
<reference evidence="2 3" key="1">
    <citation type="submission" date="2018-03" db="EMBL/GenBank/DDBJ databases">
        <title>Whole genome sequencing of Histamine producing bacteria.</title>
        <authorList>
            <person name="Butler K."/>
        </authorList>
    </citation>
    <scope>NUCLEOTIDE SEQUENCE [LARGE SCALE GENOMIC DNA]</scope>
    <source>
        <strain evidence="2 3">ATCC 33979</strain>
    </source>
</reference>
<feature type="chain" id="PRO_5015036288" evidence="1">
    <location>
        <begin position="24"/>
        <end position="81"/>
    </location>
</feature>